<feature type="domain" description="YopX protein" evidence="1">
    <location>
        <begin position="19"/>
        <end position="156"/>
    </location>
</feature>
<dbReference type="EMBL" id="JAVLAQ010000001">
    <property type="protein sequence ID" value="MDT6988520.1"/>
    <property type="molecule type" value="Genomic_DNA"/>
</dbReference>
<organism evidence="2 3">
    <name type="scientific">Lactiplantibacillus pentosus</name>
    <name type="common">Lactobacillus pentosus</name>
    <dbReference type="NCBI Taxonomy" id="1589"/>
    <lineage>
        <taxon>Bacteria</taxon>
        <taxon>Bacillati</taxon>
        <taxon>Bacillota</taxon>
        <taxon>Bacilli</taxon>
        <taxon>Lactobacillales</taxon>
        <taxon>Lactobacillaceae</taxon>
        <taxon>Lactiplantibacillus</taxon>
    </lineage>
</organism>
<evidence type="ECO:0000259" key="1">
    <source>
        <dbReference type="Pfam" id="PF09643"/>
    </source>
</evidence>
<evidence type="ECO:0000313" key="2">
    <source>
        <dbReference type="EMBL" id="MDT6988520.1"/>
    </source>
</evidence>
<sequence>MIGAALDDLKQQEMVMMIKFRAWDKVQNKMLLPDNIEFINGQAYWAEASTDGNGGYSNDGKVDGIGALFEIEQFTGLKDVNGNEIYVGDIVKVWSDVSELTMEPTVNEIVSEDYFGRAGMFLKPLRLHVIEPCLHDSWDNKFEVIGNVHTNPELLKG</sequence>
<dbReference type="Pfam" id="PF09643">
    <property type="entry name" value="YopX"/>
    <property type="match status" value="1"/>
</dbReference>
<dbReference type="SUPFAM" id="SSF159006">
    <property type="entry name" value="YopX-like"/>
    <property type="match status" value="1"/>
</dbReference>
<dbReference type="AlphaFoldDB" id="A0AAW8VRX1"/>
<dbReference type="InterPro" id="IPR023385">
    <property type="entry name" value="YopX-like_C"/>
</dbReference>
<protein>
    <submittedName>
        <fullName evidence="2">YopX family protein</fullName>
    </submittedName>
</protein>
<reference evidence="2" key="1">
    <citation type="submission" date="2023-08" db="EMBL/GenBank/DDBJ databases">
        <authorList>
            <person name="Page C.A."/>
            <person name="Perez-Diaz I.M."/>
        </authorList>
    </citation>
    <scope>NUCLEOTIDE SEQUENCE</scope>
    <source>
        <strain evidence="2">7.8.46</strain>
    </source>
</reference>
<proteinExistence type="predicted"/>
<comment type="caution">
    <text evidence="2">The sequence shown here is derived from an EMBL/GenBank/DDBJ whole genome shotgun (WGS) entry which is preliminary data.</text>
</comment>
<dbReference type="InterPro" id="IPR019096">
    <property type="entry name" value="YopX_protein"/>
</dbReference>
<dbReference type="Proteomes" id="UP001267003">
    <property type="component" value="Unassembled WGS sequence"/>
</dbReference>
<accession>A0AAW8VRX1</accession>
<dbReference type="RefSeq" id="WP_313890632.1">
    <property type="nucleotide sequence ID" value="NZ_JAVLAQ010000001.1"/>
</dbReference>
<dbReference type="Gene3D" id="2.30.30.290">
    <property type="entry name" value="YopX-like domains"/>
    <property type="match status" value="1"/>
</dbReference>
<name>A0AAW8VRX1_LACPE</name>
<gene>
    <name evidence="2" type="ORF">RI536_00035</name>
</gene>
<evidence type="ECO:0000313" key="3">
    <source>
        <dbReference type="Proteomes" id="UP001267003"/>
    </source>
</evidence>